<evidence type="ECO:0000313" key="2">
    <source>
        <dbReference type="EMBL" id="MFL0198539.1"/>
    </source>
</evidence>
<keyword evidence="1" id="KW-1133">Transmembrane helix</keyword>
<keyword evidence="1" id="KW-0812">Transmembrane</keyword>
<protein>
    <submittedName>
        <fullName evidence="2">Uncharacterized protein</fullName>
    </submittedName>
</protein>
<keyword evidence="3" id="KW-1185">Reference proteome</keyword>
<name>A0ABW8SRH4_9CLOT</name>
<keyword evidence="1" id="KW-0472">Membrane</keyword>
<dbReference type="Proteomes" id="UP001623660">
    <property type="component" value="Unassembled WGS sequence"/>
</dbReference>
<feature type="transmembrane region" description="Helical" evidence="1">
    <location>
        <begin position="6"/>
        <end position="25"/>
    </location>
</feature>
<evidence type="ECO:0000256" key="1">
    <source>
        <dbReference type="SAM" id="Phobius"/>
    </source>
</evidence>
<feature type="non-terminal residue" evidence="2">
    <location>
        <position position="1"/>
    </location>
</feature>
<sequence length="705" mass="82670">PYLTFILIFIGNFLNLSCTIFILELHQTSMTRIFNEVIKEQEDKIVYFLRQTYVTLDIALKGLRLYLVRKASSQKDLKKILDCRLRLIETEYEETFNLVKSYFYGEIERIKKSTSIDKKSELTRAINSIEYILDNLDREVFDYNNDEIIEFVLDLNLKSSHEPKACTFLNYIRERKKEGCKYSKQLGKSIFAQLKEESGNQQPRIYTEEQWYEYYKILWNIDKHILRAFEDDRYSQIWLYCLLHLSITWRSKDIINKIPNISLEVIDVYDFQWFKSENEFTLSMALKVLESVRFSLDGIVAHKNKMNLHFNVPLSLKITTAIVLVINEIHRRKKNEDYIFYRLKKKLPVREDYSMFFHNKPSLIGFSNLKACRTLITLGFVNAIKTHGMAGVAYMMNKYARSHKEIVGKWTNTTEIYHQLTNTDGSATELAFHVFDRGSFGYLYVRLIELCYMEEQLSLLSQEEMTGIVVDMQDEISPSMIEQMCSGLINPNELRNMKLEEIIASQIVNKSKAEEISFLSEQLKFILINKYKEISRELFKSDDKKAQEFIVIKCEAIDSIIKEYVSEGQKGRDIILEIINGNRNCYTQYSSCIYDENEVKEKCPYYPVSSCEGCLCNIPKISALYDISNKLNMLMDDMLANNSLGEIELVRDTALLHNYVNVLIEAKAQYENLDDNILSSFINIANVKQKINLLRKRGKLIYIEQ</sequence>
<reference evidence="2 3" key="1">
    <citation type="submission" date="2024-11" db="EMBL/GenBank/DDBJ databases">
        <authorList>
            <person name="Heng Y.C."/>
            <person name="Lim A.C.H."/>
            <person name="Lee J.K.Y."/>
            <person name="Kittelmann S."/>
        </authorList>
    </citation>
    <scope>NUCLEOTIDE SEQUENCE [LARGE SCALE GENOMIC DNA]</scope>
    <source>
        <strain evidence="2 3">WILCCON 0269</strain>
    </source>
</reference>
<dbReference type="EMBL" id="JBJHZX010000066">
    <property type="protein sequence ID" value="MFL0198539.1"/>
    <property type="molecule type" value="Genomic_DNA"/>
</dbReference>
<organism evidence="2 3">
    <name type="scientific">Candidatus Clostridium eludens</name>
    <dbReference type="NCBI Taxonomy" id="3381663"/>
    <lineage>
        <taxon>Bacteria</taxon>
        <taxon>Bacillati</taxon>
        <taxon>Bacillota</taxon>
        <taxon>Clostridia</taxon>
        <taxon>Eubacteriales</taxon>
        <taxon>Clostridiaceae</taxon>
        <taxon>Clostridium</taxon>
    </lineage>
</organism>
<accession>A0ABW8SRH4</accession>
<proteinExistence type="predicted"/>
<comment type="caution">
    <text evidence="2">The sequence shown here is derived from an EMBL/GenBank/DDBJ whole genome shotgun (WGS) entry which is preliminary data.</text>
</comment>
<evidence type="ECO:0000313" key="3">
    <source>
        <dbReference type="Proteomes" id="UP001623660"/>
    </source>
</evidence>
<gene>
    <name evidence="2" type="ORF">ACJDU8_23720</name>
</gene>